<evidence type="ECO:0000259" key="1">
    <source>
        <dbReference type="Pfam" id="PF01370"/>
    </source>
</evidence>
<protein>
    <submittedName>
        <fullName evidence="2">NAD(P)-dependent oxidoreductase</fullName>
    </submittedName>
</protein>
<proteinExistence type="predicted"/>
<dbReference type="AlphaFoldDB" id="A0A5B8UCD1"/>
<dbReference type="Gene3D" id="3.40.50.720">
    <property type="entry name" value="NAD(P)-binding Rossmann-like Domain"/>
    <property type="match status" value="1"/>
</dbReference>
<evidence type="ECO:0000313" key="3">
    <source>
        <dbReference type="Proteomes" id="UP000321805"/>
    </source>
</evidence>
<dbReference type="SUPFAM" id="SSF51735">
    <property type="entry name" value="NAD(P)-binding Rossmann-fold domains"/>
    <property type="match status" value="1"/>
</dbReference>
<dbReference type="OrthoDB" id="9801785at2"/>
<dbReference type="PANTHER" id="PTHR43245">
    <property type="entry name" value="BIFUNCTIONAL POLYMYXIN RESISTANCE PROTEIN ARNA"/>
    <property type="match status" value="1"/>
</dbReference>
<organism evidence="2 3">
    <name type="scientific">Baekduia soli</name>
    <dbReference type="NCBI Taxonomy" id="496014"/>
    <lineage>
        <taxon>Bacteria</taxon>
        <taxon>Bacillati</taxon>
        <taxon>Actinomycetota</taxon>
        <taxon>Thermoleophilia</taxon>
        <taxon>Solirubrobacterales</taxon>
        <taxon>Baekduiaceae</taxon>
        <taxon>Baekduia</taxon>
    </lineage>
</organism>
<dbReference type="InterPro" id="IPR036291">
    <property type="entry name" value="NAD(P)-bd_dom_sf"/>
</dbReference>
<dbReference type="KEGG" id="bsol:FSW04_20530"/>
<dbReference type="Pfam" id="PF01370">
    <property type="entry name" value="Epimerase"/>
    <property type="match status" value="1"/>
</dbReference>
<dbReference type="InterPro" id="IPR001509">
    <property type="entry name" value="Epimerase_deHydtase"/>
</dbReference>
<reference evidence="2 3" key="1">
    <citation type="journal article" date="2018" name="J. Microbiol.">
        <title>Baekduia soli gen. nov., sp. nov., a novel bacterium isolated from the soil of Baekdu Mountain and proposal of a novel family name, Baekduiaceae fam. nov.</title>
        <authorList>
            <person name="An D.S."/>
            <person name="Siddiqi M.Z."/>
            <person name="Kim K.H."/>
            <person name="Yu H.S."/>
            <person name="Im W.T."/>
        </authorList>
    </citation>
    <scope>NUCLEOTIDE SEQUENCE [LARGE SCALE GENOMIC DNA]</scope>
    <source>
        <strain evidence="2 3">BR7-21</strain>
    </source>
</reference>
<evidence type="ECO:0000313" key="2">
    <source>
        <dbReference type="EMBL" id="QEC50853.1"/>
    </source>
</evidence>
<keyword evidence="3" id="KW-1185">Reference proteome</keyword>
<dbReference type="InterPro" id="IPR050177">
    <property type="entry name" value="Lipid_A_modif_metabolic_enz"/>
</dbReference>
<name>A0A5B8UCD1_9ACTN</name>
<accession>A0A5B8UCD1</accession>
<feature type="domain" description="NAD-dependent epimerase/dehydratase" evidence="1">
    <location>
        <begin position="3"/>
        <end position="81"/>
    </location>
</feature>
<dbReference type="EMBL" id="CP042430">
    <property type="protein sequence ID" value="QEC50853.1"/>
    <property type="molecule type" value="Genomic_DNA"/>
</dbReference>
<gene>
    <name evidence="2" type="ORF">FSW04_20530</name>
</gene>
<sequence length="171" mass="18224">MGAEAFCHAYVQCFGLDVRIVRPSAVYGLGMNFPIYVRPMVEAAVAGQPVAFASGGPVARDYTHVKDLAGITMALLDGPADADRTFFGATGRDLVSASRVAELVRELVPGADITIADVVGPADRFESGGFRGRLSIDNAREQLGWAPRFGDIRDGLAEYVDSLRAYRAAQA</sequence>
<dbReference type="Proteomes" id="UP000321805">
    <property type="component" value="Chromosome"/>
</dbReference>